<dbReference type="Proteomes" id="UP000186851">
    <property type="component" value="Chromosome"/>
</dbReference>
<gene>
    <name evidence="3" type="ORF">OdinLCB4_006045</name>
</gene>
<organism evidence="3 4">
    <name type="scientific">Odinarchaeota yellowstonii (strain LCB_4)</name>
    <dbReference type="NCBI Taxonomy" id="1841599"/>
    <lineage>
        <taxon>Archaea</taxon>
        <taxon>Promethearchaeati</taxon>
        <taxon>Candidatus Odinarchaeota</taxon>
        <taxon>Candidatus Odinarchaeia</taxon>
        <taxon>Candidatus Odinarchaeales</taxon>
        <taxon>Candidatus Odinarchaeaceae</taxon>
        <taxon>Candidatus Odinarchaeum</taxon>
    </lineage>
</organism>
<keyword evidence="1" id="KW-0560">Oxidoreductase</keyword>
<dbReference type="Gene3D" id="1.20.1050.140">
    <property type="match status" value="1"/>
</dbReference>
<dbReference type="InterPro" id="IPR004017">
    <property type="entry name" value="Cys_rich_dom"/>
</dbReference>
<dbReference type="InterPro" id="IPR051278">
    <property type="entry name" value="HdrB/HdrD_reductase"/>
</dbReference>
<evidence type="ECO:0000259" key="2">
    <source>
        <dbReference type="Pfam" id="PF02754"/>
    </source>
</evidence>
<evidence type="ECO:0000313" key="4">
    <source>
        <dbReference type="Proteomes" id="UP000186851"/>
    </source>
</evidence>
<dbReference type="AlphaFoldDB" id="A0AAF0IB52"/>
<evidence type="ECO:0000256" key="1">
    <source>
        <dbReference type="ARBA" id="ARBA00023002"/>
    </source>
</evidence>
<feature type="domain" description="Cysteine-rich" evidence="2">
    <location>
        <begin position="7"/>
        <end position="89"/>
    </location>
</feature>
<evidence type="ECO:0000313" key="3">
    <source>
        <dbReference type="EMBL" id="WEU40030.1"/>
    </source>
</evidence>
<dbReference type="EMBL" id="CP091871">
    <property type="protein sequence ID" value="WEU40030.1"/>
    <property type="molecule type" value="Genomic_DNA"/>
</dbReference>
<dbReference type="PANTHER" id="PTHR42947">
    <property type="entry name" value="COB--COM HETERODISULFIDE REDUCTASE SUBUNIT B 1"/>
    <property type="match status" value="1"/>
</dbReference>
<sequence length="293" mass="33303">MAEAKKIAFYLGCALPSAQLFGEAAGKIVLKDLGVEPLDIEGATCCPDPEISRTVAPELWVTMAGRNIALAEKMNVDVFTVCNGCYDTLTHAYHMLSEDEKLYRKVNENLTKFGIQYQGKHRVLHAIEVLYDLIGLDRIKKRIKRKLTGVRVGIQYGCRIRLNPKKELVRKFRELVEILGCEVVDLESDRICCGVPMMYTDQKKALEQTKKRLDDMVNHNVDCIVLFCPACYDRLEKGQLELNQQGGDYDIPVFNYFELLAYCFGHEPDEFGAYLHKLDYEKIFEKAKSGGKA</sequence>
<reference evidence="3" key="1">
    <citation type="journal article" date="2017" name="Nature">
        <title>Asgard archaea illuminate the origin of eukaryotic cellular complexity.</title>
        <authorList>
            <person name="Zaremba-Niedzwiedzka K."/>
            <person name="Caceres E.F."/>
            <person name="Saw J.H."/>
            <person name="Backstrom D."/>
            <person name="Juzokaite L."/>
            <person name="Vancaester E."/>
            <person name="Seitz K.W."/>
            <person name="Anantharaman K."/>
            <person name="Starnawski P."/>
            <person name="Kjeldsen K.U."/>
            <person name="Scott M.B."/>
            <person name="Nunoura T."/>
            <person name="Banfield J.F."/>
            <person name="Schramm A."/>
            <person name="Baker B.J."/>
            <person name="Spang A."/>
            <person name="Ettema T.J.G."/>
        </authorList>
    </citation>
    <scope>NUCLEOTIDE SEQUENCE</scope>
    <source>
        <strain evidence="3">LCB_4</strain>
    </source>
</reference>
<feature type="domain" description="Cysteine-rich" evidence="2">
    <location>
        <begin position="152"/>
        <end position="232"/>
    </location>
</feature>
<name>A0AAF0IB52_ODILC</name>
<protein>
    <submittedName>
        <fullName evidence="3">CoB--CoM heterodisulfide reductase iron-sulfur subunit B family protein</fullName>
    </submittedName>
</protein>
<dbReference type="KEGG" id="oyw:OdinLCB4_006045"/>
<dbReference type="Gene3D" id="3.40.50.11810">
    <property type="match status" value="1"/>
</dbReference>
<dbReference type="PANTHER" id="PTHR42947:SF1">
    <property type="entry name" value="COB--COM HETERODISULFIDE REDUCTASE SUBUNIT B 1"/>
    <property type="match status" value="1"/>
</dbReference>
<proteinExistence type="predicted"/>
<dbReference type="Pfam" id="PF02754">
    <property type="entry name" value="CCG"/>
    <property type="match status" value="2"/>
</dbReference>
<dbReference type="GO" id="GO:0016491">
    <property type="term" value="F:oxidoreductase activity"/>
    <property type="evidence" value="ECO:0007669"/>
    <property type="project" value="UniProtKB-KW"/>
</dbReference>
<accession>A0AAF0IB52</accession>
<reference evidence="3" key="2">
    <citation type="journal article" date="2022" name="Nat. Microbiol.">
        <title>A closed Candidatus Odinarchaeum chromosome exposes Asgard archaeal viruses.</title>
        <authorList>
            <person name="Tamarit D."/>
            <person name="Caceres E.F."/>
            <person name="Krupovic M."/>
            <person name="Nijland R."/>
            <person name="Eme L."/>
            <person name="Robinson N.P."/>
            <person name="Ettema T.J.G."/>
        </authorList>
    </citation>
    <scope>NUCLEOTIDE SEQUENCE</scope>
    <source>
        <strain evidence="3">LCB_4</strain>
    </source>
</reference>